<keyword evidence="1" id="KW-0732">Signal</keyword>
<dbReference type="RefSeq" id="WP_077536469.1">
    <property type="nucleotide sequence ID" value="NZ_CP019628.1"/>
</dbReference>
<dbReference type="STRING" id="247523.B0W48_07855"/>
<sequence length="247" mass="27609">MKKALLLIATLVSTSSLASQCDINPNILKANYSVTNTVTHSVKSTAAANNKPVSQSLNLWRNQQQVAHENDVMTELWQHLANNQIRPIRYFNAQQRGIEYQPSEVRGVQNWSAKTQLVDNHLIEKMTLVSTQGKGCDEVKNYTLSENGNDFTLAFFTHSKLVKTFSTSNKKSQTTTLLSLNNVSTDESLISAQFAKWDRFQTTDYADIGDNEGDPFLAKMINLGFIEHSATGFYNQQGEAIQGGHHH</sequence>
<organism evidence="2 3">
    <name type="scientific">Pseudoalteromonas aliena</name>
    <dbReference type="NCBI Taxonomy" id="247523"/>
    <lineage>
        <taxon>Bacteria</taxon>
        <taxon>Pseudomonadati</taxon>
        <taxon>Pseudomonadota</taxon>
        <taxon>Gammaproteobacteria</taxon>
        <taxon>Alteromonadales</taxon>
        <taxon>Pseudoalteromonadaceae</taxon>
        <taxon>Pseudoalteromonas</taxon>
    </lineage>
</organism>
<evidence type="ECO:0000313" key="2">
    <source>
        <dbReference type="EMBL" id="AQP99715.1"/>
    </source>
</evidence>
<feature type="signal peptide" evidence="1">
    <location>
        <begin position="1"/>
        <end position="18"/>
    </location>
</feature>
<protein>
    <recommendedName>
        <fullName evidence="4">Orphan protein secreted protein</fullName>
    </recommendedName>
</protein>
<evidence type="ECO:0000256" key="1">
    <source>
        <dbReference type="SAM" id="SignalP"/>
    </source>
</evidence>
<dbReference type="Proteomes" id="UP000188243">
    <property type="component" value="Chromosome"/>
</dbReference>
<dbReference type="EMBL" id="CP019628">
    <property type="protein sequence ID" value="AQP99715.1"/>
    <property type="molecule type" value="Genomic_DNA"/>
</dbReference>
<evidence type="ECO:0008006" key="4">
    <source>
        <dbReference type="Google" id="ProtNLM"/>
    </source>
</evidence>
<reference evidence="2 3" key="1">
    <citation type="submission" date="2017-02" db="EMBL/GenBank/DDBJ databases">
        <title>Complete genome sequence of the cold-active Pseudoalteromonas aliena strain EH1 isolated from Arctic seawater.</title>
        <authorList>
            <person name="Kim E."/>
            <person name="Heo E."/>
            <person name="Kim H."/>
            <person name="Kim D."/>
        </authorList>
    </citation>
    <scope>NUCLEOTIDE SEQUENCE [LARGE SCALE GENOMIC DNA]</scope>
    <source>
        <strain evidence="2 3">EH1</strain>
    </source>
</reference>
<proteinExistence type="predicted"/>
<accession>A0A1Q2GX48</accession>
<gene>
    <name evidence="2" type="ORF">B0W48_07855</name>
</gene>
<name>A0A1Q2GX48_9GAMM</name>
<feature type="chain" id="PRO_5012907882" description="Orphan protein secreted protein" evidence="1">
    <location>
        <begin position="19"/>
        <end position="247"/>
    </location>
</feature>
<dbReference type="KEGG" id="paln:B0W48_07855"/>
<evidence type="ECO:0000313" key="3">
    <source>
        <dbReference type="Proteomes" id="UP000188243"/>
    </source>
</evidence>
<dbReference type="AlphaFoldDB" id="A0A1Q2GX48"/>